<organism evidence="1 2">
    <name type="scientific">Methanosarcina siciliae T4/M</name>
    <dbReference type="NCBI Taxonomy" id="1434120"/>
    <lineage>
        <taxon>Archaea</taxon>
        <taxon>Methanobacteriati</taxon>
        <taxon>Methanobacteriota</taxon>
        <taxon>Stenosarchaea group</taxon>
        <taxon>Methanomicrobia</taxon>
        <taxon>Methanosarcinales</taxon>
        <taxon>Methanosarcinaceae</taxon>
        <taxon>Methanosarcina</taxon>
    </lineage>
</organism>
<name>A0A0E3L8E4_9EURY</name>
<accession>A0A0E3L8E4</accession>
<dbReference type="PATRIC" id="fig|1434120.4.peg.2121"/>
<evidence type="ECO:0000313" key="2">
    <source>
        <dbReference type="Proteomes" id="UP000033111"/>
    </source>
</evidence>
<dbReference type="GeneID" id="69042861"/>
<dbReference type="RefSeq" id="WP_231590485.1">
    <property type="nucleotide sequence ID" value="NZ_CP009506.1"/>
</dbReference>
<evidence type="ECO:0000313" key="1">
    <source>
        <dbReference type="EMBL" id="AKB28376.1"/>
    </source>
</evidence>
<dbReference type="HOGENOM" id="CLU_2911572_0_0_2"/>
<dbReference type="KEGG" id="msw:MSSIT_1657"/>
<reference evidence="1 2" key="1">
    <citation type="submission" date="2014-07" db="EMBL/GenBank/DDBJ databases">
        <title>Methanogenic archaea and the global carbon cycle.</title>
        <authorList>
            <person name="Henriksen J.R."/>
            <person name="Luke J."/>
            <person name="Reinhart S."/>
            <person name="Benedict M.N."/>
            <person name="Youngblut N.D."/>
            <person name="Metcalf M.E."/>
            <person name="Whitaker R.J."/>
            <person name="Metcalf W.W."/>
        </authorList>
    </citation>
    <scope>NUCLEOTIDE SEQUENCE [LARGE SCALE GENOMIC DNA]</scope>
    <source>
        <strain evidence="1 2">T4/M</strain>
    </source>
</reference>
<protein>
    <submittedName>
        <fullName evidence="1">Uncharacterized protein</fullName>
    </submittedName>
</protein>
<gene>
    <name evidence="1" type="ORF">MSSIT_1657</name>
</gene>
<dbReference type="AlphaFoldDB" id="A0A0E3L8E4"/>
<proteinExistence type="predicted"/>
<keyword evidence="2" id="KW-1185">Reference proteome</keyword>
<dbReference type="EMBL" id="CP009506">
    <property type="protein sequence ID" value="AKB28376.1"/>
    <property type="molecule type" value="Genomic_DNA"/>
</dbReference>
<dbReference type="Proteomes" id="UP000033111">
    <property type="component" value="Chromosome"/>
</dbReference>
<sequence>MWIVKPERFYLIVTRDDRKSIFLDGEIVPLPDFLLPGVGAQAQPTCYCSNPPPGTPVSPHL</sequence>